<evidence type="ECO:0000313" key="1">
    <source>
        <dbReference type="EMBL" id="UYQ95375.1"/>
    </source>
</evidence>
<protein>
    <submittedName>
        <fullName evidence="1">Uncharacterized protein</fullName>
    </submittedName>
</protein>
<organism evidence="1 2">
    <name type="scientific">Chitinophaga horti</name>
    <dbReference type="NCBI Taxonomy" id="2920382"/>
    <lineage>
        <taxon>Bacteria</taxon>
        <taxon>Pseudomonadati</taxon>
        <taxon>Bacteroidota</taxon>
        <taxon>Chitinophagia</taxon>
        <taxon>Chitinophagales</taxon>
        <taxon>Chitinophagaceae</taxon>
        <taxon>Chitinophaga</taxon>
    </lineage>
</organism>
<dbReference type="Proteomes" id="UP001162741">
    <property type="component" value="Chromosome"/>
</dbReference>
<reference evidence="1" key="1">
    <citation type="submission" date="2022-10" db="EMBL/GenBank/DDBJ databases">
        <title>Chitinophaga sp. nov., isolated from soil.</title>
        <authorList>
            <person name="Jeon C.O."/>
        </authorList>
    </citation>
    <scope>NUCLEOTIDE SEQUENCE</scope>
    <source>
        <strain evidence="1">R8</strain>
    </source>
</reference>
<sequence length="733" mass="81402">MLLCVGLLFAHAVVAQKVSWTVDGRLKGAEHPNRNGNVSFEVEADLNAELPYKETVRLITQRIDATIANLEDSSQAFVGFYGRLWEDIDRNIRLEVVADLKKISEWLKSDYQVNEVEPTVRQLTKLRTALSGFRKAKTDNWYLLNDLPLGDKVGLTGDDIDKAKHAYVIKLSRQHLVNKLYMDLYTSTTSDKAFGDMLTSDLASQLAHLSSLLARSTAYLKKGVNDMTLADSADFRQVTHDMEDNKVYVAASQSDFFKNWVWWRAGEPTINPYEVRGTDTLAANGGSKLLSGVQNVSKIKEMSVKDEQLNKVLLPIADKKEARYIQFFRTQDVSDDDIKSLKRHLKGTEYIQLTVHNVAANERVEVKLSSSATHNGMNESVAMLDSFFSTLTGVLGLMSGAPNDLWKTAIPNIQALKSSAGMIAYARTKAIAAPRNADGILAAVKQSLADSSIYNKALFDRLANDRKPQLQAIVAGGNLTSLEDFLKNFVSKYQEQYQSWANVRERLQADSLVLWQLSAMAFQSTLPPASISLTSSKSPAPLHTELRATEPLNENVTNVYEVRALPLTAAKTDTGSVVGTFKAKISQLKIFTTSAGLAYTIMQPHYGINSFDESKSEIKTDREAVSVIAGIHVHLARIDMLEERWTKENCLSHFSVYLGFDIPNITKHVYPGLSVDVIPGIKLIGGAHFYRHDLFDIRNNKVVDKDTKIRCAGPFMSVAIDPTIALKAFGILK</sequence>
<dbReference type="EMBL" id="CP107006">
    <property type="protein sequence ID" value="UYQ95375.1"/>
    <property type="molecule type" value="Genomic_DNA"/>
</dbReference>
<gene>
    <name evidence="1" type="ORF">MKQ68_09725</name>
</gene>
<keyword evidence="2" id="KW-1185">Reference proteome</keyword>
<evidence type="ECO:0000313" key="2">
    <source>
        <dbReference type="Proteomes" id="UP001162741"/>
    </source>
</evidence>
<name>A0ABY6J6S5_9BACT</name>
<dbReference type="RefSeq" id="WP_264283121.1">
    <property type="nucleotide sequence ID" value="NZ_CP107006.1"/>
</dbReference>
<proteinExistence type="predicted"/>
<accession>A0ABY6J6S5</accession>